<dbReference type="WBParaSite" id="RSKR_0000412800.1">
    <property type="protein sequence ID" value="RSKR_0000412800.1"/>
    <property type="gene ID" value="RSKR_0000412800"/>
</dbReference>
<accession>A0AC35TSV9</accession>
<reference evidence="2" key="1">
    <citation type="submission" date="2016-11" db="UniProtKB">
        <authorList>
            <consortium name="WormBaseParasite"/>
        </authorList>
    </citation>
    <scope>IDENTIFICATION</scope>
    <source>
        <strain evidence="2">KR3021</strain>
    </source>
</reference>
<protein>
    <submittedName>
        <fullName evidence="2">Rac GTPase-activating protein 1</fullName>
    </submittedName>
</protein>
<evidence type="ECO:0000313" key="1">
    <source>
        <dbReference type="Proteomes" id="UP000095286"/>
    </source>
</evidence>
<name>A0AC35TSV9_9BILA</name>
<sequence length="539" mass="60813">MACRKDISSISIIGAAKDIFTLTEGIIEVPDNYDSILEYSYAQHKITMKKLHLSDTMLLAKENDVKTLTQQMEVCKRELGIKDNTIRELEGENAELKSINDDLKSELRLLKSTLQQVKLVTDRDCKKENTTDMDSNANLDGTEENIFSFDSDEISQKSSSTTTLVPVVKSRKSINITPLLCSKRKSRNVLDEDEIAPKMSKFDVRSEASQFMDDAGEDNTFVTPIREMITHMTSNWVEGGTIESSKHNLVKSKNFVAYCDVCQAFVIKGKNCMSCTKCHIHIHASCFIDAPAPCVPRPTLSQKTPKTRPTLLDFCPQNHPMVPYIIIHSVIAIEKQHIDTEGLYRIPGNGATIGKLLQAFKSSRAIPNLKNQTCETLTGCIKLFLRELREPLIPTTSCLEFMKAAKANNSEDLNFAICNLPSPNKDTLAYLCLHWKKVATRTPLNKMTIQSIATCLGPTIVGRVIRGHDLDIAKQEINDQNRVIEHLLRFSENYWSQILNGRLNNQEDFTTPRKNTHISILATPINRHRTMSQLNSFRH</sequence>
<dbReference type="Proteomes" id="UP000095286">
    <property type="component" value="Unplaced"/>
</dbReference>
<organism evidence="1 2">
    <name type="scientific">Rhabditophanes sp. KR3021</name>
    <dbReference type="NCBI Taxonomy" id="114890"/>
    <lineage>
        <taxon>Eukaryota</taxon>
        <taxon>Metazoa</taxon>
        <taxon>Ecdysozoa</taxon>
        <taxon>Nematoda</taxon>
        <taxon>Chromadorea</taxon>
        <taxon>Rhabditida</taxon>
        <taxon>Tylenchina</taxon>
        <taxon>Panagrolaimomorpha</taxon>
        <taxon>Strongyloidoidea</taxon>
        <taxon>Alloionematidae</taxon>
        <taxon>Rhabditophanes</taxon>
    </lineage>
</organism>
<evidence type="ECO:0000313" key="2">
    <source>
        <dbReference type="WBParaSite" id="RSKR_0000412800.1"/>
    </source>
</evidence>
<proteinExistence type="predicted"/>